<protein>
    <submittedName>
        <fullName evidence="4">CheY-like chemotaxis protein</fullName>
    </submittedName>
</protein>
<dbReference type="PROSITE" id="PS50110">
    <property type="entry name" value="RESPONSE_REGULATORY"/>
    <property type="match status" value="1"/>
</dbReference>
<feature type="modified residue" description="4-aspartylphosphate" evidence="2">
    <location>
        <position position="67"/>
    </location>
</feature>
<dbReference type="InterPro" id="IPR011006">
    <property type="entry name" value="CheY-like_superfamily"/>
</dbReference>
<keyword evidence="1 2" id="KW-0597">Phosphoprotein</keyword>
<dbReference type="SMART" id="SM00448">
    <property type="entry name" value="REC"/>
    <property type="match status" value="1"/>
</dbReference>
<evidence type="ECO:0000256" key="2">
    <source>
        <dbReference type="PROSITE-ProRule" id="PRU00169"/>
    </source>
</evidence>
<evidence type="ECO:0000313" key="5">
    <source>
        <dbReference type="Proteomes" id="UP001183648"/>
    </source>
</evidence>
<sequence length="137" mass="14928">MTRTAVATDDHGHVVRRVVHVGPPDDGVDLLRIVLDGLDEVTFHESADGEHALELCREHRTDVLLLDIAPLVMPAADVVRAVREDPALVDLRVILLVDRARAHEVEELVAAGAETYVIKPCGPHELVAALQGRPYDA</sequence>
<dbReference type="InterPro" id="IPR050595">
    <property type="entry name" value="Bact_response_regulator"/>
</dbReference>
<dbReference type="InterPro" id="IPR001789">
    <property type="entry name" value="Sig_transdc_resp-reg_receiver"/>
</dbReference>
<dbReference type="PANTHER" id="PTHR44591">
    <property type="entry name" value="STRESS RESPONSE REGULATOR PROTEIN 1"/>
    <property type="match status" value="1"/>
</dbReference>
<keyword evidence="5" id="KW-1185">Reference proteome</keyword>
<feature type="domain" description="Response regulatory" evidence="3">
    <location>
        <begin position="17"/>
        <end position="134"/>
    </location>
</feature>
<accession>A0ABU2C1L2</accession>
<proteinExistence type="predicted"/>
<comment type="caution">
    <text evidence="4">The sequence shown here is derived from an EMBL/GenBank/DDBJ whole genome shotgun (WGS) entry which is preliminary data.</text>
</comment>
<gene>
    <name evidence="4" type="ORF">J2S63_004083</name>
</gene>
<dbReference type="Pfam" id="PF00072">
    <property type="entry name" value="Response_reg"/>
    <property type="match status" value="1"/>
</dbReference>
<dbReference type="PANTHER" id="PTHR44591:SF3">
    <property type="entry name" value="RESPONSE REGULATORY DOMAIN-CONTAINING PROTEIN"/>
    <property type="match status" value="1"/>
</dbReference>
<evidence type="ECO:0000259" key="3">
    <source>
        <dbReference type="PROSITE" id="PS50110"/>
    </source>
</evidence>
<evidence type="ECO:0000313" key="4">
    <source>
        <dbReference type="EMBL" id="MDR7364530.1"/>
    </source>
</evidence>
<reference evidence="4 5" key="1">
    <citation type="submission" date="2023-07" db="EMBL/GenBank/DDBJ databases">
        <title>Sequencing the genomes of 1000 actinobacteria strains.</title>
        <authorList>
            <person name="Klenk H.-P."/>
        </authorList>
    </citation>
    <scope>NUCLEOTIDE SEQUENCE [LARGE SCALE GENOMIC DNA]</scope>
    <source>
        <strain evidence="4 5">DSM 19426</strain>
    </source>
</reference>
<dbReference type="SUPFAM" id="SSF52172">
    <property type="entry name" value="CheY-like"/>
    <property type="match status" value="1"/>
</dbReference>
<evidence type="ECO:0000256" key="1">
    <source>
        <dbReference type="ARBA" id="ARBA00022553"/>
    </source>
</evidence>
<organism evidence="4 5">
    <name type="scientific">Nocardioides marmoribigeumensis</name>
    <dbReference type="NCBI Taxonomy" id="433649"/>
    <lineage>
        <taxon>Bacteria</taxon>
        <taxon>Bacillati</taxon>
        <taxon>Actinomycetota</taxon>
        <taxon>Actinomycetes</taxon>
        <taxon>Propionibacteriales</taxon>
        <taxon>Nocardioidaceae</taxon>
        <taxon>Nocardioides</taxon>
    </lineage>
</organism>
<dbReference type="RefSeq" id="WP_310306264.1">
    <property type="nucleotide sequence ID" value="NZ_BAAAPS010000006.1"/>
</dbReference>
<name>A0ABU2C1L2_9ACTN</name>
<dbReference type="EMBL" id="JAVDYG010000001">
    <property type="protein sequence ID" value="MDR7364530.1"/>
    <property type="molecule type" value="Genomic_DNA"/>
</dbReference>
<dbReference type="Proteomes" id="UP001183648">
    <property type="component" value="Unassembled WGS sequence"/>
</dbReference>
<dbReference type="Gene3D" id="3.40.50.2300">
    <property type="match status" value="1"/>
</dbReference>